<accession>A0AAV5GH21</accession>
<dbReference type="InterPro" id="IPR056149">
    <property type="entry name" value="PRP5/DDX46/KHDC4_KH"/>
</dbReference>
<feature type="compositionally biased region" description="Basic and acidic residues" evidence="11">
    <location>
        <begin position="211"/>
        <end position="225"/>
    </location>
</feature>
<feature type="compositionally biased region" description="Low complexity" evidence="11">
    <location>
        <begin position="359"/>
        <end position="372"/>
    </location>
</feature>
<evidence type="ECO:0000256" key="12">
    <source>
        <dbReference type="SAM" id="Phobius"/>
    </source>
</evidence>
<dbReference type="InterPro" id="IPR000629">
    <property type="entry name" value="RNA-helicase_DEAD-box_CS"/>
</dbReference>
<evidence type="ECO:0000256" key="8">
    <source>
        <dbReference type="ARBA" id="ARBA00023242"/>
    </source>
</evidence>
<evidence type="ECO:0000313" key="16">
    <source>
        <dbReference type="EMBL" id="GJN89050.1"/>
    </source>
</evidence>
<feature type="compositionally biased region" description="Acidic residues" evidence="11">
    <location>
        <begin position="481"/>
        <end position="490"/>
    </location>
</feature>
<reference evidence="16 17" key="1">
    <citation type="submission" date="2021-12" db="EMBL/GenBank/DDBJ databases">
        <title>High titer production of polyol ester of fatty acids by Rhodotorula paludigena BS15 towards product separation-free biomass refinery.</title>
        <authorList>
            <person name="Mano J."/>
            <person name="Ono H."/>
            <person name="Tanaka T."/>
            <person name="Naito K."/>
            <person name="Sushida H."/>
            <person name="Ike M."/>
            <person name="Tokuyasu K."/>
            <person name="Kitaoka M."/>
        </authorList>
    </citation>
    <scope>NUCLEOTIDE SEQUENCE [LARGE SCALE GENOMIC DNA]</scope>
    <source>
        <strain evidence="16 17">BS15</strain>
    </source>
</reference>
<dbReference type="EC" id="3.6.4.13" evidence="2"/>
<dbReference type="GO" id="GO:0005524">
    <property type="term" value="F:ATP binding"/>
    <property type="evidence" value="ECO:0007669"/>
    <property type="project" value="UniProtKB-KW"/>
</dbReference>
<gene>
    <name evidence="16" type="ORF">Rhopal_002024-T1</name>
</gene>
<dbReference type="Pfam" id="PF00270">
    <property type="entry name" value="DEAD"/>
    <property type="match status" value="1"/>
</dbReference>
<evidence type="ECO:0000256" key="9">
    <source>
        <dbReference type="ARBA" id="ARBA00038511"/>
    </source>
</evidence>
<feature type="compositionally biased region" description="Low complexity" evidence="11">
    <location>
        <begin position="257"/>
        <end position="281"/>
    </location>
</feature>
<dbReference type="GO" id="GO:0003676">
    <property type="term" value="F:nucleic acid binding"/>
    <property type="evidence" value="ECO:0007669"/>
    <property type="project" value="InterPro"/>
</dbReference>
<dbReference type="Proteomes" id="UP001342314">
    <property type="component" value="Unassembled WGS sequence"/>
</dbReference>
<dbReference type="PANTHER" id="PTHR47958">
    <property type="entry name" value="ATP-DEPENDENT RNA HELICASE DBP3"/>
    <property type="match status" value="1"/>
</dbReference>
<feature type="region of interest" description="Disordered" evidence="11">
    <location>
        <begin position="1082"/>
        <end position="1108"/>
    </location>
</feature>
<feature type="compositionally biased region" description="Low complexity" evidence="11">
    <location>
        <begin position="170"/>
        <end position="181"/>
    </location>
</feature>
<dbReference type="PROSITE" id="PS51192">
    <property type="entry name" value="HELICASE_ATP_BIND_1"/>
    <property type="match status" value="1"/>
</dbReference>
<dbReference type="PROSITE" id="PS51194">
    <property type="entry name" value="HELICASE_CTER"/>
    <property type="match status" value="1"/>
</dbReference>
<evidence type="ECO:0000256" key="7">
    <source>
        <dbReference type="ARBA" id="ARBA00023187"/>
    </source>
</evidence>
<proteinExistence type="inferred from homology"/>
<evidence type="ECO:0000259" key="13">
    <source>
        <dbReference type="PROSITE" id="PS51192"/>
    </source>
</evidence>
<dbReference type="CDD" id="cd17953">
    <property type="entry name" value="DEADc_DDX46"/>
    <property type="match status" value="1"/>
</dbReference>
<keyword evidence="3" id="KW-0547">Nucleotide-binding</keyword>
<evidence type="ECO:0000256" key="1">
    <source>
        <dbReference type="ARBA" id="ARBA00004123"/>
    </source>
</evidence>
<keyword evidence="12" id="KW-0812">Transmembrane</keyword>
<feature type="domain" description="Helicase ATP-binding" evidence="13">
    <location>
        <begin position="648"/>
        <end position="826"/>
    </location>
</feature>
<evidence type="ECO:0000259" key="15">
    <source>
        <dbReference type="PROSITE" id="PS51195"/>
    </source>
</evidence>
<comment type="subcellular location">
    <subcellularLocation>
        <location evidence="1">Nucleus</location>
    </subcellularLocation>
</comment>
<dbReference type="FunFam" id="3.40.50.300:FF:000079">
    <property type="entry name" value="probable ATP-dependent RNA helicase DDX17"/>
    <property type="match status" value="1"/>
</dbReference>
<feature type="compositionally biased region" description="Pro residues" evidence="11">
    <location>
        <begin position="245"/>
        <end position="256"/>
    </location>
</feature>
<keyword evidence="12" id="KW-0472">Membrane</keyword>
<feature type="region of interest" description="Disordered" evidence="11">
    <location>
        <begin position="1141"/>
        <end position="1160"/>
    </location>
</feature>
<dbReference type="InterPro" id="IPR011545">
    <property type="entry name" value="DEAD/DEAH_box_helicase_dom"/>
</dbReference>
<dbReference type="SUPFAM" id="SSF52540">
    <property type="entry name" value="P-loop containing nucleoside triphosphate hydrolases"/>
    <property type="match status" value="1"/>
</dbReference>
<feature type="compositionally biased region" description="Polar residues" evidence="11">
    <location>
        <begin position="183"/>
        <end position="194"/>
    </location>
</feature>
<evidence type="ECO:0000256" key="3">
    <source>
        <dbReference type="ARBA" id="ARBA00022741"/>
    </source>
</evidence>
<evidence type="ECO:0000313" key="17">
    <source>
        <dbReference type="Proteomes" id="UP001342314"/>
    </source>
</evidence>
<sequence length="1310" mass="142271">MPRSPSPSGSYSSSKRRRYDDDASPRSTHSGGRRDRERYDDDYDRRRSDRERRREREYDDDRRDRDRDRGSSRRDRDYDRDHDRRESSRRDYDRDDRHRSTRRHHDSPRSDRGGKDDRSPRDRDHDRRRGDDYYESRRDDRARHRDDRSPRGGAARYSRSPDRPRDSRARSPVVPPSSAAAQASGNGAATPTLNGSGSASPAPGAATSAADEEKQRIKREKLEAWKRKKAAEAAATGTGISSPAPMSPAPASPLPPAATAASPAPPSAAAAPAKGPAGLPAKPVAAISASLPAKPATKSIPAAKPLSSTSKPAGKPLDASAAAAAAAAAIANRLSSAAPASPLRTHALPASLPAKPTFSLASSSTSLRPSGLKNTMSMGGEDDVSSSKRMGMIKFEDAGDVDLSKPASGAAHDYEDDDDEDGAYEDDEMEEGGAAYKARAEAIRAARMKALEGAEDADGDAKMGDAAAEPEEETAKPEAMQQDDDEEEDELEAFMKGVQKQVRTVDKADQAKMAGRNAPVLLEAAEPGEEEEVVEEDELDKVGMSAQDILALAAKKVKKGRELTAPDHSKIDYMPFRKAFYTAPPEVADLTQEEVDALRLELDDIKIRGAEPPKPATKWSYFGLPAACIDVIKSLEYVAPTSIQAQAIPAVMSGRDIIGVAKTGSGKTMAFILPMFRHIKDQPPLRPLDGPVAMIMTPTRELATQIYKECKPFLKALGLRASCAYGGMPLKDNIADMKRGSEVIVCTPGRMIELLTTNSGRLINLQRVTYLVLDEADRMFDMGFEPQVMKIIGQIRPDRQTVLFSATFPRQMEALARKVLRRPLEITVGGRSVVADTITQIVEVRAEDTKFNRMLELLGKLFNDEEDARALIFVERQESADKLFVELQSKNYTCMPLHGGREQVDRDQTITDFKNGSCPIVIATSVAARGLDVKQLKLVIQYDVPNHMEDYVHRAGRTGRAGNKGTCVTFITPEQDRYSLDILKALQASNAPVPAELEEMAKAFAEKVKAGKAQAAGSGFGGKGLERLDHDRDAASRAERAAYGESGKEEKKEGGETEADEAEKTAKNVADLQVEIMRGPAPDLAKGKMAPSQVTVAPGNDKAADEAAKKAEQDALAAGKSAGAAGAASVIAKFNAMLKAKKQASHGPEDHSTEAARRRDPDATDYHAIVWINDYPQKARWKVTNKDTMVHLVESTGASITNKGIFYEPGKEPGPNELPKLHLLIESNEEFRVQHAIAEIKKALIEGATMALEAESAFILLRKLGVTASAGFSAFFWPAFFVSVIGVYCTKQSTYALSLSFGPLHRVSHA</sequence>
<feature type="region of interest" description="Disordered" evidence="11">
    <location>
        <begin position="347"/>
        <end position="436"/>
    </location>
</feature>
<dbReference type="PROSITE" id="PS51195">
    <property type="entry name" value="Q_MOTIF"/>
    <property type="match status" value="1"/>
</dbReference>
<keyword evidence="4" id="KW-0378">Hydrolase</keyword>
<keyword evidence="17" id="KW-1185">Reference proteome</keyword>
<feature type="region of interest" description="Disordered" evidence="11">
    <location>
        <begin position="1"/>
        <end position="281"/>
    </location>
</feature>
<dbReference type="GO" id="GO:0008380">
    <property type="term" value="P:RNA splicing"/>
    <property type="evidence" value="ECO:0007669"/>
    <property type="project" value="UniProtKB-KW"/>
</dbReference>
<keyword evidence="12" id="KW-1133">Transmembrane helix</keyword>
<feature type="compositionally biased region" description="Basic and acidic residues" evidence="11">
    <location>
        <begin position="32"/>
        <end position="98"/>
    </location>
</feature>
<dbReference type="SMART" id="SM00490">
    <property type="entry name" value="HELICc"/>
    <property type="match status" value="1"/>
</dbReference>
<dbReference type="GO" id="GO:0003724">
    <property type="term" value="F:RNA helicase activity"/>
    <property type="evidence" value="ECO:0007669"/>
    <property type="project" value="UniProtKB-EC"/>
</dbReference>
<keyword evidence="5" id="KW-0347">Helicase</keyword>
<feature type="compositionally biased region" description="Acidic residues" evidence="11">
    <location>
        <begin position="414"/>
        <end position="431"/>
    </location>
</feature>
<dbReference type="Pfam" id="PF23469">
    <property type="entry name" value="KH_12"/>
    <property type="match status" value="1"/>
</dbReference>
<evidence type="ECO:0000259" key="14">
    <source>
        <dbReference type="PROSITE" id="PS51194"/>
    </source>
</evidence>
<dbReference type="InterPro" id="IPR014001">
    <property type="entry name" value="Helicase_ATP-bd"/>
</dbReference>
<evidence type="ECO:0000256" key="10">
    <source>
        <dbReference type="PROSITE-ProRule" id="PRU00552"/>
    </source>
</evidence>
<feature type="region of interest" description="Disordered" evidence="11">
    <location>
        <begin position="454"/>
        <end position="490"/>
    </location>
</feature>
<comment type="caution">
    <text evidence="16">The sequence shown here is derived from an EMBL/GenBank/DDBJ whole genome shotgun (WGS) entry which is preliminary data.</text>
</comment>
<feature type="compositionally biased region" description="Low complexity" evidence="11">
    <location>
        <begin position="1"/>
        <end position="13"/>
    </location>
</feature>
<keyword evidence="7" id="KW-0507">mRNA processing</keyword>
<dbReference type="GO" id="GO:0016787">
    <property type="term" value="F:hydrolase activity"/>
    <property type="evidence" value="ECO:0007669"/>
    <property type="project" value="UniProtKB-KW"/>
</dbReference>
<keyword evidence="7" id="KW-0508">mRNA splicing</keyword>
<feature type="short sequence motif" description="Q motif" evidence="10">
    <location>
        <begin position="617"/>
        <end position="645"/>
    </location>
</feature>
<dbReference type="GO" id="GO:0005634">
    <property type="term" value="C:nucleus"/>
    <property type="evidence" value="ECO:0007669"/>
    <property type="project" value="UniProtKB-SubCell"/>
</dbReference>
<dbReference type="EMBL" id="BQKY01000004">
    <property type="protein sequence ID" value="GJN89050.1"/>
    <property type="molecule type" value="Genomic_DNA"/>
</dbReference>
<protein>
    <recommendedName>
        <fullName evidence="2">RNA helicase</fullName>
        <ecNumber evidence="2">3.6.4.13</ecNumber>
    </recommendedName>
</protein>
<feature type="compositionally biased region" description="Basic and acidic residues" evidence="11">
    <location>
        <begin position="107"/>
        <end position="150"/>
    </location>
</feature>
<dbReference type="Pfam" id="PF00271">
    <property type="entry name" value="Helicase_C"/>
    <property type="match status" value="1"/>
</dbReference>
<evidence type="ECO:0000256" key="11">
    <source>
        <dbReference type="SAM" id="MobiDB-lite"/>
    </source>
</evidence>
<feature type="compositionally biased region" description="Low complexity" evidence="11">
    <location>
        <begin position="195"/>
        <end position="209"/>
    </location>
</feature>
<evidence type="ECO:0000256" key="6">
    <source>
        <dbReference type="ARBA" id="ARBA00022840"/>
    </source>
</evidence>
<comment type="similarity">
    <text evidence="9">Belongs to the DEAD box helicase family. DDX46/PRP5 subfamily.</text>
</comment>
<feature type="compositionally biased region" description="Basic and acidic residues" evidence="11">
    <location>
        <begin position="159"/>
        <end position="169"/>
    </location>
</feature>
<evidence type="ECO:0000256" key="2">
    <source>
        <dbReference type="ARBA" id="ARBA00012552"/>
    </source>
</evidence>
<dbReference type="InterPro" id="IPR014014">
    <property type="entry name" value="RNA_helicase_DEAD_Q_motif"/>
</dbReference>
<feature type="compositionally biased region" description="Basic and acidic residues" evidence="11">
    <location>
        <begin position="1147"/>
        <end position="1160"/>
    </location>
</feature>
<feature type="compositionally biased region" description="Basic and acidic residues" evidence="11">
    <location>
        <begin position="1024"/>
        <end position="1055"/>
    </location>
</feature>
<feature type="transmembrane region" description="Helical" evidence="12">
    <location>
        <begin position="1270"/>
        <end position="1289"/>
    </location>
</feature>
<feature type="domain" description="DEAD-box RNA helicase Q" evidence="15">
    <location>
        <begin position="617"/>
        <end position="645"/>
    </location>
</feature>
<evidence type="ECO:0000256" key="5">
    <source>
        <dbReference type="ARBA" id="ARBA00022806"/>
    </source>
</evidence>
<feature type="domain" description="Helicase C-terminal" evidence="14">
    <location>
        <begin position="853"/>
        <end position="1001"/>
    </location>
</feature>
<keyword evidence="8" id="KW-0539">Nucleus</keyword>
<dbReference type="SMART" id="SM00487">
    <property type="entry name" value="DEXDc"/>
    <property type="match status" value="1"/>
</dbReference>
<keyword evidence="6" id="KW-0067">ATP-binding</keyword>
<dbReference type="InterPro" id="IPR027417">
    <property type="entry name" value="P-loop_NTPase"/>
</dbReference>
<evidence type="ECO:0000256" key="4">
    <source>
        <dbReference type="ARBA" id="ARBA00022801"/>
    </source>
</evidence>
<feature type="region of interest" description="Disordered" evidence="11">
    <location>
        <begin position="1015"/>
        <end position="1066"/>
    </location>
</feature>
<name>A0AAV5GH21_9BASI</name>
<feature type="region of interest" description="Disordered" evidence="11">
    <location>
        <begin position="293"/>
        <end position="322"/>
    </location>
</feature>
<organism evidence="16 17">
    <name type="scientific">Rhodotorula paludigena</name>
    <dbReference type="NCBI Taxonomy" id="86838"/>
    <lineage>
        <taxon>Eukaryota</taxon>
        <taxon>Fungi</taxon>
        <taxon>Dikarya</taxon>
        <taxon>Basidiomycota</taxon>
        <taxon>Pucciniomycotina</taxon>
        <taxon>Microbotryomycetes</taxon>
        <taxon>Sporidiobolales</taxon>
        <taxon>Sporidiobolaceae</taxon>
        <taxon>Rhodotorula</taxon>
    </lineage>
</organism>
<dbReference type="InterPro" id="IPR001650">
    <property type="entry name" value="Helicase_C-like"/>
</dbReference>
<dbReference type="PROSITE" id="PS00039">
    <property type="entry name" value="DEAD_ATP_HELICASE"/>
    <property type="match status" value="1"/>
</dbReference>
<dbReference type="Gene3D" id="3.40.50.300">
    <property type="entry name" value="P-loop containing nucleotide triphosphate hydrolases"/>
    <property type="match status" value="2"/>
</dbReference>
<dbReference type="CDD" id="cd18787">
    <property type="entry name" value="SF2_C_DEAD"/>
    <property type="match status" value="1"/>
</dbReference>